<organism evidence="1 2">
    <name type="scientific">Aeromonas schubertii</name>
    <dbReference type="NCBI Taxonomy" id="652"/>
    <lineage>
        <taxon>Bacteria</taxon>
        <taxon>Pseudomonadati</taxon>
        <taxon>Pseudomonadota</taxon>
        <taxon>Gammaproteobacteria</taxon>
        <taxon>Aeromonadales</taxon>
        <taxon>Aeromonadaceae</taxon>
        <taxon>Aeromonas</taxon>
    </lineage>
</organism>
<reference evidence="2" key="1">
    <citation type="submission" date="2015-10" db="EMBL/GenBank/DDBJ databases">
        <title>Complete Genome Sequence of Aeromonas schubertii strain WL1483.</title>
        <authorList>
            <person name="Liu L."/>
        </authorList>
    </citation>
    <scope>NUCLEOTIDE SEQUENCE [LARGE SCALE GENOMIC DNA]</scope>
    <source>
        <strain evidence="2">WL1483</strain>
    </source>
</reference>
<evidence type="ECO:0000313" key="2">
    <source>
        <dbReference type="Proteomes" id="UP000058114"/>
    </source>
</evidence>
<accession>A0A0S2SLL9</accession>
<dbReference type="Pfam" id="PF05926">
    <property type="entry name" value="Phage_GPL"/>
    <property type="match status" value="1"/>
</dbReference>
<dbReference type="PATRIC" id="fig|652.5.peg.3781"/>
<proteinExistence type="predicted"/>
<evidence type="ECO:0000313" key="1">
    <source>
        <dbReference type="EMBL" id="ALP42641.1"/>
    </source>
</evidence>
<dbReference type="Proteomes" id="UP000058114">
    <property type="component" value="Chromosome"/>
</dbReference>
<dbReference type="KEGG" id="asr:WL1483_3222"/>
<reference evidence="1 2" key="2">
    <citation type="journal article" date="2016" name="Genome Announc.">
        <title>Complete Genome Sequence of the Highly Virulent Aeromonas schubertii Strain WL1483, Isolated from Diseased Snakehead Fish (Channa argus) in China.</title>
        <authorList>
            <person name="Liu L."/>
            <person name="Li N."/>
            <person name="Zhang D."/>
            <person name="Fu X."/>
            <person name="Shi C."/>
            <person name="Lin Q."/>
            <person name="Hao G."/>
        </authorList>
    </citation>
    <scope>NUCLEOTIDE SEQUENCE [LARGE SCALE GENOMIC DNA]</scope>
    <source>
        <strain evidence="1 2">WL1483</strain>
    </source>
</reference>
<dbReference type="AlphaFoldDB" id="A0A0S2SLL9"/>
<protein>
    <submittedName>
        <fullName evidence="1">Head protein</fullName>
    </submittedName>
</protein>
<gene>
    <name evidence="1" type="ORF">WL1483_3222</name>
</gene>
<name>A0A0S2SLL9_9GAMM</name>
<sequence length="178" mass="19398">MSLQLTARTALNPVASGAPQLIGQHMISGKSIRYSEQTITNDGFWPDVVCGDFERRRALPADMDSDAISAALLAAISEINLQLTRHQATLRAQGYSEADQVPGPRLAGGNNALTETYLAAVFARAKAMLLPEFATVTERDARKDLAERAPDLREQLLAESQQLVRSIKNKHRVGVSMI</sequence>
<dbReference type="EMBL" id="CP013067">
    <property type="protein sequence ID" value="ALP42641.1"/>
    <property type="molecule type" value="Genomic_DNA"/>
</dbReference>
<dbReference type="InterPro" id="IPR009225">
    <property type="entry name" value="Phage_head_completion_GpL"/>
</dbReference>